<evidence type="ECO:0008006" key="6">
    <source>
        <dbReference type="Google" id="ProtNLM"/>
    </source>
</evidence>
<organism evidence="2 4">
    <name type="scientific">Flavobacterium hibernum</name>
    <dbReference type="NCBI Taxonomy" id="37752"/>
    <lineage>
        <taxon>Bacteria</taxon>
        <taxon>Pseudomonadati</taxon>
        <taxon>Bacteroidota</taxon>
        <taxon>Flavobacteriia</taxon>
        <taxon>Flavobacteriales</taxon>
        <taxon>Flavobacteriaceae</taxon>
        <taxon>Flavobacterium</taxon>
    </lineage>
</organism>
<name>A0A0D0EVP8_9FLAO</name>
<protein>
    <recommendedName>
        <fullName evidence="6">PsbP C-terminal domain-containing protein</fullName>
    </recommendedName>
</protein>
<sequence length="196" mass="23170">MKKVLLNLMFLLLFFNSYCQEKLDIKRIGFSIDIPKNWTTIQNDEILKNLNNFEFTDEQINHLFKSNNSSVNLATFVKYNPKTYAGIIPTIKIRTRESEVANLQDFLKQIQNSNEELKKTLDDFKFIDNPTFIELSRKKVVKFSVQFHLKKDDHIFTISSRSYYIPKDGYYISLNFIEEIGKEDNSILFEDLIKTI</sequence>
<evidence type="ECO:0000313" key="4">
    <source>
        <dbReference type="Proteomes" id="UP000032061"/>
    </source>
</evidence>
<evidence type="ECO:0000313" key="5">
    <source>
        <dbReference type="Proteomes" id="UP000198302"/>
    </source>
</evidence>
<reference evidence="2 4" key="1">
    <citation type="submission" date="2015-01" db="EMBL/GenBank/DDBJ databases">
        <title>Genome of Flavobacterium hibernum DSM 12611.</title>
        <authorList>
            <person name="Stropko S.J."/>
            <person name="Pipes S.E."/>
            <person name="Newman J.D."/>
        </authorList>
    </citation>
    <scope>NUCLEOTIDE SEQUENCE [LARGE SCALE GENOMIC DNA]</scope>
    <source>
        <strain evidence="2 4">DSM 12611</strain>
    </source>
</reference>
<proteinExistence type="predicted"/>
<feature type="chain" id="PRO_5002209489" description="PsbP C-terminal domain-containing protein" evidence="1">
    <location>
        <begin position="20"/>
        <end position="196"/>
    </location>
</feature>
<dbReference type="Proteomes" id="UP000032061">
    <property type="component" value="Unassembled WGS sequence"/>
</dbReference>
<dbReference type="OrthoDB" id="1360312at2"/>
<evidence type="ECO:0000313" key="3">
    <source>
        <dbReference type="EMBL" id="OXA86158.1"/>
    </source>
</evidence>
<evidence type="ECO:0000313" key="2">
    <source>
        <dbReference type="EMBL" id="KIO51006.1"/>
    </source>
</evidence>
<dbReference type="RefSeq" id="WP_041519956.1">
    <property type="nucleotide sequence ID" value="NZ_JPRK01000020.1"/>
</dbReference>
<dbReference type="EMBL" id="JPRK01000020">
    <property type="protein sequence ID" value="KIO51006.1"/>
    <property type="molecule type" value="Genomic_DNA"/>
</dbReference>
<keyword evidence="5" id="KW-1185">Reference proteome</keyword>
<dbReference type="Proteomes" id="UP000198302">
    <property type="component" value="Unassembled WGS sequence"/>
</dbReference>
<keyword evidence="1" id="KW-0732">Signal</keyword>
<feature type="signal peptide" evidence="1">
    <location>
        <begin position="1"/>
        <end position="19"/>
    </location>
</feature>
<accession>A0A0D0EVP8</accession>
<dbReference type="EMBL" id="MUGX01000018">
    <property type="protein sequence ID" value="OXA86158.1"/>
    <property type="molecule type" value="Genomic_DNA"/>
</dbReference>
<reference evidence="3 5" key="2">
    <citation type="submission" date="2016-11" db="EMBL/GenBank/DDBJ databases">
        <title>Whole genomes of Flavobacteriaceae.</title>
        <authorList>
            <person name="Stine C."/>
            <person name="Li C."/>
            <person name="Tadesse D."/>
        </authorList>
    </citation>
    <scope>NUCLEOTIDE SEQUENCE [LARGE SCALE GENOMIC DNA]</scope>
    <source>
        <strain evidence="3 5">ATCC 51468</strain>
    </source>
</reference>
<gene>
    <name evidence="3" type="ORF">B0A73_15005</name>
    <name evidence="2" type="ORF">IW18_20055</name>
</gene>
<evidence type="ECO:0000256" key="1">
    <source>
        <dbReference type="SAM" id="SignalP"/>
    </source>
</evidence>
<dbReference type="STRING" id="37752.IW18_20055"/>
<dbReference type="AlphaFoldDB" id="A0A0D0EVP8"/>
<comment type="caution">
    <text evidence="2">The sequence shown here is derived from an EMBL/GenBank/DDBJ whole genome shotgun (WGS) entry which is preliminary data.</text>
</comment>